<organism evidence="1 3">
    <name type="scientific">Daphnia magna</name>
    <dbReference type="NCBI Taxonomy" id="35525"/>
    <lineage>
        <taxon>Eukaryota</taxon>
        <taxon>Metazoa</taxon>
        <taxon>Ecdysozoa</taxon>
        <taxon>Arthropoda</taxon>
        <taxon>Crustacea</taxon>
        <taxon>Branchiopoda</taxon>
        <taxon>Diplostraca</taxon>
        <taxon>Cladocera</taxon>
        <taxon>Anomopoda</taxon>
        <taxon>Daphniidae</taxon>
        <taxon>Daphnia</taxon>
    </lineage>
</organism>
<name>A0ABQ9ZAU2_9CRUS</name>
<evidence type="ECO:0000313" key="3">
    <source>
        <dbReference type="Proteomes" id="UP001234178"/>
    </source>
</evidence>
<accession>A0ABQ9ZAU2</accession>
<evidence type="ECO:0000313" key="1">
    <source>
        <dbReference type="EMBL" id="KAK4010026.1"/>
    </source>
</evidence>
<comment type="caution">
    <text evidence="1">The sequence shown here is derived from an EMBL/GenBank/DDBJ whole genome shotgun (WGS) entry which is preliminary data.</text>
</comment>
<keyword evidence="3" id="KW-1185">Reference proteome</keyword>
<protein>
    <submittedName>
        <fullName evidence="1">Uncharacterized protein</fullName>
    </submittedName>
</protein>
<reference evidence="1 3" key="1">
    <citation type="journal article" date="2023" name="Nucleic Acids Res.">
        <title>The hologenome of Daphnia magna reveals possible DNA methylation and microbiome-mediated evolution of the host genome.</title>
        <authorList>
            <person name="Chaturvedi A."/>
            <person name="Li X."/>
            <person name="Dhandapani V."/>
            <person name="Marshall H."/>
            <person name="Kissane S."/>
            <person name="Cuenca-Cambronero M."/>
            <person name="Asole G."/>
            <person name="Calvet F."/>
            <person name="Ruiz-Romero M."/>
            <person name="Marangio P."/>
            <person name="Guigo R."/>
            <person name="Rago D."/>
            <person name="Mirbahai L."/>
            <person name="Eastwood N."/>
            <person name="Colbourne J.K."/>
            <person name="Zhou J."/>
            <person name="Mallon E."/>
            <person name="Orsini L."/>
        </authorList>
    </citation>
    <scope>NUCLEOTIDE SEQUENCE [LARGE SCALE GENOMIC DNA]</scope>
    <source>
        <strain evidence="1">LRV0_1</strain>
    </source>
</reference>
<sequence>MHQHNEQVRSSDVTLVDFRNVSVIQYVNGASLFAVKAREDKYRRSEFSLGNSASDLGLYLH</sequence>
<evidence type="ECO:0000313" key="2">
    <source>
        <dbReference type="EMBL" id="KAK4010030.1"/>
    </source>
</evidence>
<dbReference type="Proteomes" id="UP001234178">
    <property type="component" value="Unassembled WGS sequence"/>
</dbReference>
<proteinExistence type="predicted"/>
<gene>
    <name evidence="1" type="ORF">OUZ56_019172</name>
    <name evidence="2" type="ORF">OUZ56_019176</name>
</gene>
<dbReference type="EMBL" id="JAOYFB010000003">
    <property type="protein sequence ID" value="KAK4010026.1"/>
    <property type="molecule type" value="Genomic_DNA"/>
</dbReference>
<dbReference type="EMBL" id="JAOYFB010000003">
    <property type="protein sequence ID" value="KAK4010030.1"/>
    <property type="molecule type" value="Genomic_DNA"/>
</dbReference>